<keyword evidence="3" id="KW-1185">Reference proteome</keyword>
<dbReference type="STRING" id="641491.DND132_2082"/>
<name>F0JHQ1_9BACT</name>
<evidence type="ECO:0000313" key="2">
    <source>
        <dbReference type="EMBL" id="EGB15287.1"/>
    </source>
</evidence>
<evidence type="ECO:0000313" key="3">
    <source>
        <dbReference type="Proteomes" id="UP000007845"/>
    </source>
</evidence>
<evidence type="ECO:0000256" key="1">
    <source>
        <dbReference type="SAM" id="MobiDB-lite"/>
    </source>
</evidence>
<dbReference type="Proteomes" id="UP000007845">
    <property type="component" value="Chromosome"/>
</dbReference>
<dbReference type="EMBL" id="CP003220">
    <property type="protein sequence ID" value="EGB15287.1"/>
    <property type="molecule type" value="Genomic_DNA"/>
</dbReference>
<gene>
    <name evidence="2" type="ORF">DND132_2082</name>
</gene>
<dbReference type="eggNOG" id="ENOG5031GG3">
    <property type="taxonomic scope" value="Bacteria"/>
</dbReference>
<dbReference type="OrthoDB" id="5460582at2"/>
<dbReference type="AlphaFoldDB" id="F0JHQ1"/>
<proteinExistence type="predicted"/>
<dbReference type="RefSeq" id="WP_014322714.1">
    <property type="nucleotide sequence ID" value="NC_016803.1"/>
</dbReference>
<sequence>MSMGVTDFIVAGPPGQVTAGPAGSFQAVAPGQVSIGEPGHVPIDTTPARVPIDTSMARIPYAAPTGGGLSHAFAGAASAGGGGGGGMTPGTSSAHIGGGSSGGSVGGVTGMGSSGQTGSGNAVGQSTGGGQVSGGANVPISTEGGRPAIAQATGGSTGGPVGGGPVERAGSPVAMTTGNVAIAPALGVQPVSPAGSVSIAPKVGFSMPTLTGFVPISPAGTIMAHRMTNPHGTYFGHTQHWPNDVFHHSSHTAPYVPPSVPMAPWVPTADGYAEPFSLPKVDFAQDMGRGAPIDMRSEYSMRIDQSQDIEQNRTATYNQNVDQTLDQSMNSVIERSDRHVTRNEFDNSSTRNLDLSTDRTTENTQDIVQNFNRDNRFSTETTVVNEQDNSRSFTNEERRETTLTTENTEVRNVDASQSTTENHIVERTEVDNSRIDATTELYSSVAYPETRVVEADNSTTINRVNTFETVDGGSSEINNIDAGRTLFVTNQDPTYVFDNSSRIILNFDAPERTGGDIVVGNA</sequence>
<accession>F0JHQ1</accession>
<dbReference type="HOGENOM" id="CLU_022926_0_0_7"/>
<organism evidence="2 3">
    <name type="scientific">Pseudodesulfovibrio mercurii</name>
    <dbReference type="NCBI Taxonomy" id="641491"/>
    <lineage>
        <taxon>Bacteria</taxon>
        <taxon>Pseudomonadati</taxon>
        <taxon>Thermodesulfobacteriota</taxon>
        <taxon>Desulfovibrionia</taxon>
        <taxon>Desulfovibrionales</taxon>
        <taxon>Desulfovibrionaceae</taxon>
    </lineage>
</organism>
<protein>
    <submittedName>
        <fullName evidence="2">Uncharacterized protein</fullName>
    </submittedName>
</protein>
<feature type="region of interest" description="Disordered" evidence="1">
    <location>
        <begin position="337"/>
        <end position="356"/>
    </location>
</feature>
<dbReference type="KEGG" id="ddn:DND132_2082"/>
<feature type="compositionally biased region" description="Polar residues" evidence="1">
    <location>
        <begin position="346"/>
        <end position="355"/>
    </location>
</feature>
<reference evidence="2 3" key="1">
    <citation type="journal article" date="2011" name="J. Bacteriol.">
        <title>Genome sequence of the mercury-methylating strain Desulfovibrio desulfuricans ND132.</title>
        <authorList>
            <person name="Brown S.D."/>
            <person name="Gilmour C.C."/>
            <person name="Kucken A.M."/>
            <person name="Wall J.D."/>
            <person name="Elias D.A."/>
            <person name="Brandt C.C."/>
            <person name="Podar M."/>
            <person name="Chertkov O."/>
            <person name="Held B."/>
            <person name="Bruce D.C."/>
            <person name="Detter J.C."/>
            <person name="Tapia R."/>
            <person name="Han C.S."/>
            <person name="Goodwin L.A."/>
            <person name="Cheng J.F."/>
            <person name="Pitluck S."/>
            <person name="Woyke T."/>
            <person name="Mikhailova N."/>
            <person name="Ivanova N.N."/>
            <person name="Han J."/>
            <person name="Lucas S."/>
            <person name="Lapidus A.L."/>
            <person name="Land M.L."/>
            <person name="Hauser L.J."/>
            <person name="Palumbo A.V."/>
        </authorList>
    </citation>
    <scope>NUCLEOTIDE SEQUENCE [LARGE SCALE GENOMIC DNA]</scope>
    <source>
        <strain evidence="2 3">ND132</strain>
    </source>
</reference>